<keyword evidence="10" id="KW-1185">Reference proteome</keyword>
<feature type="transmembrane region" description="Helical" evidence="8">
    <location>
        <begin position="286"/>
        <end position="310"/>
    </location>
</feature>
<feature type="transmembrane region" description="Helical" evidence="8">
    <location>
        <begin position="316"/>
        <end position="336"/>
    </location>
</feature>
<comment type="subcellular location">
    <subcellularLocation>
        <location evidence="1">Cell membrane</location>
        <topology evidence="1">Multi-pass membrane protein</topology>
    </subcellularLocation>
</comment>
<dbReference type="CDD" id="cd06550">
    <property type="entry name" value="TM_ABC_iron-siderophores_like"/>
    <property type="match status" value="1"/>
</dbReference>
<dbReference type="Gene3D" id="1.10.3470.10">
    <property type="entry name" value="ABC transporter involved in vitamin B12 uptake, BtuC"/>
    <property type="match status" value="1"/>
</dbReference>
<comment type="caution">
    <text evidence="9">The sequence shown here is derived from an EMBL/GenBank/DDBJ whole genome shotgun (WGS) entry which is preliminary data.</text>
</comment>
<evidence type="ECO:0000256" key="4">
    <source>
        <dbReference type="ARBA" id="ARBA00022475"/>
    </source>
</evidence>
<dbReference type="RefSeq" id="WP_121649396.1">
    <property type="nucleotide sequence ID" value="NZ_RCUX01000011.1"/>
</dbReference>
<keyword evidence="7 8" id="KW-0472">Membrane</keyword>
<evidence type="ECO:0000313" key="9">
    <source>
        <dbReference type="EMBL" id="RLP74315.1"/>
    </source>
</evidence>
<evidence type="ECO:0000256" key="5">
    <source>
        <dbReference type="ARBA" id="ARBA00022692"/>
    </source>
</evidence>
<feature type="transmembrane region" description="Helical" evidence="8">
    <location>
        <begin position="201"/>
        <end position="221"/>
    </location>
</feature>
<dbReference type="Pfam" id="PF01032">
    <property type="entry name" value="FecCD"/>
    <property type="match status" value="1"/>
</dbReference>
<evidence type="ECO:0000256" key="7">
    <source>
        <dbReference type="ARBA" id="ARBA00023136"/>
    </source>
</evidence>
<dbReference type="PANTHER" id="PTHR30472">
    <property type="entry name" value="FERRIC ENTEROBACTIN TRANSPORT SYSTEM PERMEASE PROTEIN"/>
    <property type="match status" value="1"/>
</dbReference>
<dbReference type="GO" id="GO:0005886">
    <property type="term" value="C:plasma membrane"/>
    <property type="evidence" value="ECO:0007669"/>
    <property type="project" value="UniProtKB-SubCell"/>
</dbReference>
<feature type="transmembrane region" description="Helical" evidence="8">
    <location>
        <begin position="73"/>
        <end position="92"/>
    </location>
</feature>
<dbReference type="OrthoDB" id="9782305at2"/>
<keyword evidence="3" id="KW-0813">Transport</keyword>
<evidence type="ECO:0000313" key="10">
    <source>
        <dbReference type="Proteomes" id="UP000272503"/>
    </source>
</evidence>
<dbReference type="Proteomes" id="UP000272503">
    <property type="component" value="Unassembled WGS sequence"/>
</dbReference>
<gene>
    <name evidence="9" type="ORF">D9V32_13260</name>
</gene>
<dbReference type="AlphaFoldDB" id="A0A3L7A2T7"/>
<keyword evidence="6 8" id="KW-1133">Transmembrane helix</keyword>
<comment type="similarity">
    <text evidence="2">Belongs to the binding-protein-dependent transport system permease family. FecCD subfamily.</text>
</comment>
<dbReference type="SUPFAM" id="SSF81345">
    <property type="entry name" value="ABC transporter involved in vitamin B12 uptake, BtuC"/>
    <property type="match status" value="1"/>
</dbReference>
<proteinExistence type="inferred from homology"/>
<feature type="transmembrane region" description="Helical" evidence="8">
    <location>
        <begin position="161"/>
        <end position="180"/>
    </location>
</feature>
<dbReference type="GO" id="GO:0022857">
    <property type="term" value="F:transmembrane transporter activity"/>
    <property type="evidence" value="ECO:0007669"/>
    <property type="project" value="InterPro"/>
</dbReference>
<feature type="transmembrane region" description="Helical" evidence="8">
    <location>
        <begin position="241"/>
        <end position="274"/>
    </location>
</feature>
<reference evidence="9 10" key="1">
    <citation type="submission" date="2018-10" db="EMBL/GenBank/DDBJ databases">
        <authorList>
            <person name="Li J."/>
        </authorList>
    </citation>
    <scope>NUCLEOTIDE SEQUENCE [LARGE SCALE GENOMIC DNA]</scope>
    <source>
        <strain evidence="9 10">IF 016277</strain>
    </source>
</reference>
<evidence type="ECO:0000256" key="8">
    <source>
        <dbReference type="SAM" id="Phobius"/>
    </source>
</evidence>
<protein>
    <submittedName>
        <fullName evidence="9">Fe(3+)-siderophore ABC transporter permease</fullName>
    </submittedName>
</protein>
<name>A0A3L7A2T7_9MICO</name>
<dbReference type="FunFam" id="1.10.3470.10:FF:000001">
    <property type="entry name" value="Vitamin B12 ABC transporter permease BtuC"/>
    <property type="match status" value="1"/>
</dbReference>
<evidence type="ECO:0000256" key="6">
    <source>
        <dbReference type="ARBA" id="ARBA00022989"/>
    </source>
</evidence>
<sequence length="342" mass="34410">MSTTPTPPVAEAAPPVRRVVGLALLAGGLVIAIIASIVLGSQPLPLADVWHGLLGADTEAGVIVREMRIPRTVIALAVGVALGVAGALIQAFSRNPLADPGILGVNAGASAGVVFAVAFLGASGVFQYIWFAFAGAIAATLLVFLIGAAGRGDADPLRMTLAGVALGAVLSGITGGIALLRSDVFDTIRTWTVGSLQSLTSDVFGVLPFLAIGLIIALWLAPSMNALALGDDLATALGTRVALTRVLSIVAVALLCGAATAAAGPIGFIGLMVPHAVRWLVGPHQVWIMAGTVLAAPLLLLVSDVVGRLILPSGELPVALVTAFIGAPVLIVLVRARKASSL</sequence>
<feature type="transmembrane region" description="Helical" evidence="8">
    <location>
        <begin position="104"/>
        <end position="122"/>
    </location>
</feature>
<feature type="transmembrane region" description="Helical" evidence="8">
    <location>
        <begin position="20"/>
        <end position="39"/>
    </location>
</feature>
<organism evidence="9 10">
    <name type="scientific">Mycetocola tolaasinivorans</name>
    <dbReference type="NCBI Taxonomy" id="76635"/>
    <lineage>
        <taxon>Bacteria</taxon>
        <taxon>Bacillati</taxon>
        <taxon>Actinomycetota</taxon>
        <taxon>Actinomycetes</taxon>
        <taxon>Micrococcales</taxon>
        <taxon>Microbacteriaceae</taxon>
        <taxon>Mycetocola</taxon>
    </lineage>
</organism>
<keyword evidence="5 8" id="KW-0812">Transmembrane</keyword>
<evidence type="ECO:0000256" key="1">
    <source>
        <dbReference type="ARBA" id="ARBA00004651"/>
    </source>
</evidence>
<dbReference type="EMBL" id="RCUX01000011">
    <property type="protein sequence ID" value="RLP74315.1"/>
    <property type="molecule type" value="Genomic_DNA"/>
</dbReference>
<keyword evidence="4" id="KW-1003">Cell membrane</keyword>
<evidence type="ECO:0000256" key="3">
    <source>
        <dbReference type="ARBA" id="ARBA00022448"/>
    </source>
</evidence>
<evidence type="ECO:0000256" key="2">
    <source>
        <dbReference type="ARBA" id="ARBA00007935"/>
    </source>
</evidence>
<feature type="transmembrane region" description="Helical" evidence="8">
    <location>
        <begin position="129"/>
        <end position="149"/>
    </location>
</feature>
<dbReference type="GO" id="GO:0033214">
    <property type="term" value="P:siderophore-iron import into cell"/>
    <property type="evidence" value="ECO:0007669"/>
    <property type="project" value="TreeGrafter"/>
</dbReference>
<dbReference type="InterPro" id="IPR000522">
    <property type="entry name" value="ABC_transptr_permease_BtuC"/>
</dbReference>
<dbReference type="InterPro" id="IPR037294">
    <property type="entry name" value="ABC_BtuC-like"/>
</dbReference>
<dbReference type="PANTHER" id="PTHR30472:SF1">
    <property type="entry name" value="FE(3+) DICITRATE TRANSPORT SYSTEM PERMEASE PROTEIN FECC-RELATED"/>
    <property type="match status" value="1"/>
</dbReference>
<accession>A0A3L7A2T7</accession>